<evidence type="ECO:0000313" key="7">
    <source>
        <dbReference type="Proteomes" id="UP001174932"/>
    </source>
</evidence>
<comment type="similarity">
    <text evidence="1">Belongs to the Gfa family.</text>
</comment>
<name>A0ABT8YPE7_9HYPH</name>
<dbReference type="PROSITE" id="PS51891">
    <property type="entry name" value="CENP_V_GFA"/>
    <property type="match status" value="1"/>
</dbReference>
<reference evidence="6" key="1">
    <citation type="journal article" date="2015" name="Int. J. Syst. Evol. Microbiol.">
        <title>Rhizobium alvei sp. nov., isolated from a freshwater river.</title>
        <authorList>
            <person name="Sheu S.Y."/>
            <person name="Huang H.W."/>
            <person name="Young C.C."/>
            <person name="Chen W.M."/>
        </authorList>
    </citation>
    <scope>NUCLEOTIDE SEQUENCE</scope>
    <source>
        <strain evidence="6">TNR-22</strain>
    </source>
</reference>
<evidence type="ECO:0000259" key="5">
    <source>
        <dbReference type="PROSITE" id="PS51891"/>
    </source>
</evidence>
<dbReference type="Pfam" id="PF04828">
    <property type="entry name" value="GFA"/>
    <property type="match status" value="1"/>
</dbReference>
<evidence type="ECO:0000313" key="6">
    <source>
        <dbReference type="EMBL" id="MDO6965537.1"/>
    </source>
</evidence>
<dbReference type="Proteomes" id="UP001174932">
    <property type="component" value="Unassembled WGS sequence"/>
</dbReference>
<sequence length="158" mass="17764">MSDIYNGQCFCGQVRFRMHGKPMFIHCCHCTDCQRQTGSAFALNGMIETECLEITDGEPVATRMRTDSGYPHDIYRCDTCQTALWSDYGGRPWLRFVRITTLADGGDLVPDVHIYTRSKLPWVGLPANAQTFDGYYDAKTVWPPEAMARLKAARAKAG</sequence>
<evidence type="ECO:0000256" key="1">
    <source>
        <dbReference type="ARBA" id="ARBA00005495"/>
    </source>
</evidence>
<dbReference type="SUPFAM" id="SSF51316">
    <property type="entry name" value="Mss4-like"/>
    <property type="match status" value="1"/>
</dbReference>
<dbReference type="InterPro" id="IPR006913">
    <property type="entry name" value="CENP-V/GFA"/>
</dbReference>
<accession>A0ABT8YPE7</accession>
<evidence type="ECO:0000256" key="2">
    <source>
        <dbReference type="ARBA" id="ARBA00022723"/>
    </source>
</evidence>
<dbReference type="InterPro" id="IPR011057">
    <property type="entry name" value="Mss4-like_sf"/>
</dbReference>
<organism evidence="6 7">
    <name type="scientific">Rhizobium alvei</name>
    <dbReference type="NCBI Taxonomy" id="1132659"/>
    <lineage>
        <taxon>Bacteria</taxon>
        <taxon>Pseudomonadati</taxon>
        <taxon>Pseudomonadota</taxon>
        <taxon>Alphaproteobacteria</taxon>
        <taxon>Hyphomicrobiales</taxon>
        <taxon>Rhizobiaceae</taxon>
        <taxon>Rhizobium/Agrobacterium group</taxon>
        <taxon>Rhizobium</taxon>
    </lineage>
</organism>
<keyword evidence="4" id="KW-0456">Lyase</keyword>
<gene>
    <name evidence="6" type="ORF">Q4481_16340</name>
</gene>
<evidence type="ECO:0000256" key="3">
    <source>
        <dbReference type="ARBA" id="ARBA00022833"/>
    </source>
</evidence>
<dbReference type="Gene3D" id="3.90.1590.10">
    <property type="entry name" value="glutathione-dependent formaldehyde- activating enzyme (gfa)"/>
    <property type="match status" value="1"/>
</dbReference>
<keyword evidence="3" id="KW-0862">Zinc</keyword>
<evidence type="ECO:0000256" key="4">
    <source>
        <dbReference type="ARBA" id="ARBA00023239"/>
    </source>
</evidence>
<proteinExistence type="inferred from homology"/>
<comment type="caution">
    <text evidence="6">The sequence shown here is derived from an EMBL/GenBank/DDBJ whole genome shotgun (WGS) entry which is preliminary data.</text>
</comment>
<keyword evidence="7" id="KW-1185">Reference proteome</keyword>
<feature type="domain" description="CENP-V/GFA" evidence="5">
    <location>
        <begin position="5"/>
        <end position="123"/>
    </location>
</feature>
<dbReference type="RefSeq" id="WP_304377471.1">
    <property type="nucleotide sequence ID" value="NZ_JAUOZU010000012.1"/>
</dbReference>
<dbReference type="EMBL" id="JAUOZU010000012">
    <property type="protein sequence ID" value="MDO6965537.1"/>
    <property type="molecule type" value="Genomic_DNA"/>
</dbReference>
<keyword evidence="2" id="KW-0479">Metal-binding</keyword>
<protein>
    <submittedName>
        <fullName evidence="6">GFA family protein</fullName>
    </submittedName>
</protein>
<dbReference type="PANTHER" id="PTHR33337">
    <property type="entry name" value="GFA DOMAIN-CONTAINING PROTEIN"/>
    <property type="match status" value="1"/>
</dbReference>
<reference evidence="6" key="2">
    <citation type="submission" date="2023-07" db="EMBL/GenBank/DDBJ databases">
        <authorList>
            <person name="Shen H."/>
        </authorList>
    </citation>
    <scope>NUCLEOTIDE SEQUENCE</scope>
    <source>
        <strain evidence="6">TNR-22</strain>
    </source>
</reference>
<dbReference type="PANTHER" id="PTHR33337:SF33">
    <property type="entry name" value="CENP-V_GFA DOMAIN-CONTAINING PROTEIN"/>
    <property type="match status" value="1"/>
</dbReference>